<organism evidence="2 3">
    <name type="scientific">Shewanella insulae</name>
    <dbReference type="NCBI Taxonomy" id="2681496"/>
    <lineage>
        <taxon>Bacteria</taxon>
        <taxon>Pseudomonadati</taxon>
        <taxon>Pseudomonadota</taxon>
        <taxon>Gammaproteobacteria</taxon>
        <taxon>Alteromonadales</taxon>
        <taxon>Shewanellaceae</taxon>
        <taxon>Shewanella</taxon>
    </lineage>
</organism>
<comment type="caution">
    <text evidence="2">The sequence shown here is derived from an EMBL/GenBank/DDBJ whole genome shotgun (WGS) entry which is preliminary data.</text>
</comment>
<name>A0A6L7HU55_9GAMM</name>
<evidence type="ECO:0000313" key="2">
    <source>
        <dbReference type="EMBL" id="MXR67745.1"/>
    </source>
</evidence>
<dbReference type="RefSeq" id="WP_160793738.1">
    <property type="nucleotide sequence ID" value="NZ_WRPA01000002.1"/>
</dbReference>
<evidence type="ECO:0000256" key="1">
    <source>
        <dbReference type="SAM" id="MobiDB-lite"/>
    </source>
</evidence>
<accession>A0A6L7HU55</accession>
<sequence length="144" mass="16323">MYDTSKEPVWYGELRTARGNTILIHDKDFPEASAGRVYLYNTVRDAVIEYAEDIVKVNLHDLTEEELKAAKAEFDANWLVTRASFMQQHAGWVEAIHAKPAPAPKKAKVEVEESASDDDDDDVELEVDSLDDGYDDWSDDDDRS</sequence>
<feature type="region of interest" description="Disordered" evidence="1">
    <location>
        <begin position="101"/>
        <end position="144"/>
    </location>
</feature>
<reference evidence="2 3" key="1">
    <citation type="submission" date="2019-12" db="EMBL/GenBank/DDBJ databases">
        <title>Shewanella insulae sp. nov., isolated from a tidal flat.</title>
        <authorList>
            <person name="Yoon J.-H."/>
        </authorList>
    </citation>
    <scope>NUCLEOTIDE SEQUENCE [LARGE SCALE GENOMIC DNA]</scope>
    <source>
        <strain evidence="2 3">JBTF-M18</strain>
    </source>
</reference>
<dbReference type="Proteomes" id="UP000474778">
    <property type="component" value="Unassembled WGS sequence"/>
</dbReference>
<dbReference type="EMBL" id="WRPA01000002">
    <property type="protein sequence ID" value="MXR67745.1"/>
    <property type="molecule type" value="Genomic_DNA"/>
</dbReference>
<keyword evidence="3" id="KW-1185">Reference proteome</keyword>
<dbReference type="AlphaFoldDB" id="A0A6L7HU55"/>
<protein>
    <submittedName>
        <fullName evidence="2">Uncharacterized protein</fullName>
    </submittedName>
</protein>
<evidence type="ECO:0000313" key="3">
    <source>
        <dbReference type="Proteomes" id="UP000474778"/>
    </source>
</evidence>
<proteinExistence type="predicted"/>
<gene>
    <name evidence="2" type="ORF">GNT65_03550</name>
</gene>
<feature type="compositionally biased region" description="Acidic residues" evidence="1">
    <location>
        <begin position="112"/>
        <end position="144"/>
    </location>
</feature>